<dbReference type="PATRIC" id="fig|908627.4.peg.6896"/>
<proteinExistence type="predicted"/>
<dbReference type="AlphaFoldDB" id="A0A0J1CP73"/>
<reference evidence="1 2" key="1">
    <citation type="journal article" date="2015" name="Genome Announc.">
        <title>Draft Genome Sequence of Burkholderia sp. Strain PML1(12), an Ectomycorrhizosphere-Inhabiting Bacterium with Effective Mineral-Weathering Ability.</title>
        <authorList>
            <person name="Uroz S."/>
            <person name="Oger P."/>
        </authorList>
    </citation>
    <scope>NUCLEOTIDE SEQUENCE [LARGE SCALE GENOMIC DNA]</scope>
    <source>
        <strain evidence="2">PML1(12)</strain>
    </source>
</reference>
<evidence type="ECO:0000313" key="2">
    <source>
        <dbReference type="Proteomes" id="UP000035963"/>
    </source>
</evidence>
<sequence>MGSIATLPKRVLKSMTAHDIQFELIVQHTDANAPSITASLPDYRSFFAIVSSWWRSSIVGSYSG</sequence>
<evidence type="ECO:0000313" key="1">
    <source>
        <dbReference type="EMBL" id="KLU22409.1"/>
    </source>
</evidence>
<protein>
    <submittedName>
        <fullName evidence="1">Uncharacterized protein</fullName>
    </submittedName>
</protein>
<comment type="caution">
    <text evidence="1">The sequence shown here is derived from an EMBL/GenBank/DDBJ whole genome shotgun (WGS) entry which is preliminary data.</text>
</comment>
<accession>A0A0J1CP73</accession>
<name>A0A0J1CP73_9BURK</name>
<organism evidence="1 2">
    <name type="scientific">Caballeronia mineralivorans PML1(12)</name>
    <dbReference type="NCBI Taxonomy" id="908627"/>
    <lineage>
        <taxon>Bacteria</taxon>
        <taxon>Pseudomonadati</taxon>
        <taxon>Pseudomonadota</taxon>
        <taxon>Betaproteobacteria</taxon>
        <taxon>Burkholderiales</taxon>
        <taxon>Burkholderiaceae</taxon>
        <taxon>Caballeronia</taxon>
    </lineage>
</organism>
<dbReference type="Proteomes" id="UP000035963">
    <property type="component" value="Unassembled WGS sequence"/>
</dbReference>
<keyword evidence="2" id="KW-1185">Reference proteome</keyword>
<dbReference type="EMBL" id="AEJF01000180">
    <property type="protein sequence ID" value="KLU22409.1"/>
    <property type="molecule type" value="Genomic_DNA"/>
</dbReference>
<gene>
    <name evidence="1" type="ORF">EOS_30925</name>
</gene>